<dbReference type="GO" id="GO:0003989">
    <property type="term" value="F:acetyl-CoA carboxylase activity"/>
    <property type="evidence" value="ECO:0007669"/>
    <property type="project" value="InterPro"/>
</dbReference>
<dbReference type="PANTHER" id="PTHR42995">
    <property type="entry name" value="ACETYL-COENZYME A CARBOXYLASE CARBOXYL TRANSFERASE SUBUNIT BETA, CHLOROPLASTIC"/>
    <property type="match status" value="1"/>
</dbReference>
<dbReference type="Proteomes" id="UP000288812">
    <property type="component" value="Unassembled WGS sequence"/>
</dbReference>
<dbReference type="NCBIfam" id="TIGR00515">
    <property type="entry name" value="accD"/>
    <property type="match status" value="1"/>
</dbReference>
<evidence type="ECO:0000313" key="15">
    <source>
        <dbReference type="EMBL" id="RVU54838.1"/>
    </source>
</evidence>
<evidence type="ECO:0000256" key="2">
    <source>
        <dbReference type="ARBA" id="ARBA00022516"/>
    </source>
</evidence>
<dbReference type="EC" id="2.1.3.15" evidence="13"/>
<keyword evidence="13" id="KW-0963">Cytoplasm</keyword>
<keyword evidence="16" id="KW-1185">Reference proteome</keyword>
<evidence type="ECO:0000256" key="3">
    <source>
        <dbReference type="ARBA" id="ARBA00022679"/>
    </source>
</evidence>
<dbReference type="PANTHER" id="PTHR42995:SF5">
    <property type="entry name" value="ACETYL-COENZYME A CARBOXYLASE CARBOXYL TRANSFERASE SUBUNIT BETA, CHLOROPLASTIC"/>
    <property type="match status" value="1"/>
</dbReference>
<dbReference type="InterPro" id="IPR034733">
    <property type="entry name" value="AcCoA_carboxyl_beta"/>
</dbReference>
<dbReference type="InterPro" id="IPR011762">
    <property type="entry name" value="COA_CT_N"/>
</dbReference>
<dbReference type="InterPro" id="IPR000438">
    <property type="entry name" value="Acetyl_CoA_COase_Trfase_b_su"/>
</dbReference>
<feature type="binding site" evidence="13">
    <location>
        <position position="58"/>
    </location>
    <ligand>
        <name>Zn(2+)</name>
        <dbReference type="ChEBI" id="CHEBI:29105"/>
    </ligand>
</feature>
<dbReference type="GO" id="GO:0006633">
    <property type="term" value="P:fatty acid biosynthetic process"/>
    <property type="evidence" value="ECO:0007669"/>
    <property type="project" value="UniProtKB-KW"/>
</dbReference>
<dbReference type="PROSITE" id="PS50980">
    <property type="entry name" value="COA_CT_NTER"/>
    <property type="match status" value="1"/>
</dbReference>
<keyword evidence="11 13" id="KW-0275">Fatty acid biosynthesis</keyword>
<dbReference type="GO" id="GO:2001295">
    <property type="term" value="P:malonyl-CoA biosynthetic process"/>
    <property type="evidence" value="ECO:0007669"/>
    <property type="project" value="UniProtKB-UniRule"/>
</dbReference>
<feature type="binding site" evidence="13">
    <location>
        <position position="42"/>
    </location>
    <ligand>
        <name>Zn(2+)</name>
        <dbReference type="ChEBI" id="CHEBI:29105"/>
    </ligand>
</feature>
<gene>
    <name evidence="13" type="primary">accD</name>
    <name evidence="15" type="ORF">EF514_05840</name>
</gene>
<evidence type="ECO:0000256" key="13">
    <source>
        <dbReference type="HAMAP-Rule" id="MF_01395"/>
    </source>
</evidence>
<dbReference type="Gene3D" id="3.90.226.10">
    <property type="entry name" value="2-enoyl-CoA Hydratase, Chain A, domain 1"/>
    <property type="match status" value="1"/>
</dbReference>
<keyword evidence="9 13" id="KW-0067">ATP-binding</keyword>
<dbReference type="InterPro" id="IPR041010">
    <property type="entry name" value="Znf-ACC"/>
</dbReference>
<evidence type="ECO:0000256" key="12">
    <source>
        <dbReference type="ARBA" id="ARBA00025280"/>
    </source>
</evidence>
<dbReference type="GO" id="GO:0005524">
    <property type="term" value="F:ATP binding"/>
    <property type="evidence" value="ECO:0007669"/>
    <property type="project" value="UniProtKB-KW"/>
</dbReference>
<dbReference type="Pfam" id="PF17848">
    <property type="entry name" value="Zn_ribbon_ACC"/>
    <property type="match status" value="1"/>
</dbReference>
<feature type="zinc finger region" description="C4-type" evidence="13">
    <location>
        <begin position="39"/>
        <end position="61"/>
    </location>
</feature>
<dbReference type="InterPro" id="IPR029045">
    <property type="entry name" value="ClpP/crotonase-like_dom_sf"/>
</dbReference>
<comment type="similarity">
    <text evidence="13">Belongs to the AccD/PCCB family.</text>
</comment>
<comment type="pathway">
    <text evidence="13">Lipid metabolism; malonyl-CoA biosynthesis; malonyl-CoA from acetyl-CoA: step 1/1.</text>
</comment>
<comment type="cofactor">
    <cofactor evidence="13">
        <name>Zn(2+)</name>
        <dbReference type="ChEBI" id="CHEBI:29105"/>
    </cofactor>
    <text evidence="13">Binds 1 zinc ion per subunit.</text>
</comment>
<keyword evidence="3 13" id="KW-0808">Transferase</keyword>
<proteinExistence type="inferred from homology"/>
<feature type="binding site" evidence="13">
    <location>
        <position position="39"/>
    </location>
    <ligand>
        <name>Zn(2+)</name>
        <dbReference type="ChEBI" id="CHEBI:29105"/>
    </ligand>
</feature>
<organism evidence="15 16">
    <name type="scientific">Anaerosphaera multitolerans</name>
    <dbReference type="NCBI Taxonomy" id="2487351"/>
    <lineage>
        <taxon>Bacteria</taxon>
        <taxon>Bacillati</taxon>
        <taxon>Bacillota</taxon>
        <taxon>Tissierellia</taxon>
        <taxon>Tissierellales</taxon>
        <taxon>Peptoniphilaceae</taxon>
        <taxon>Anaerosphaera</taxon>
    </lineage>
</organism>
<dbReference type="PRINTS" id="PR01070">
    <property type="entry name" value="ACCCTRFRASEB"/>
</dbReference>
<dbReference type="GO" id="GO:0009317">
    <property type="term" value="C:acetyl-CoA carboxylase complex"/>
    <property type="evidence" value="ECO:0007669"/>
    <property type="project" value="InterPro"/>
</dbReference>
<evidence type="ECO:0000256" key="1">
    <source>
        <dbReference type="ARBA" id="ARBA00004496"/>
    </source>
</evidence>
<dbReference type="SUPFAM" id="SSF52096">
    <property type="entry name" value="ClpP/crotonase"/>
    <property type="match status" value="1"/>
</dbReference>
<dbReference type="UniPathway" id="UPA00655">
    <property type="reaction ID" value="UER00711"/>
</dbReference>
<dbReference type="Pfam" id="PF01039">
    <property type="entry name" value="Carboxyl_trans"/>
    <property type="match status" value="1"/>
</dbReference>
<keyword evidence="10 13" id="KW-0443">Lipid metabolism</keyword>
<dbReference type="HAMAP" id="MF_01395">
    <property type="entry name" value="AcetylCoA_CT_beta"/>
    <property type="match status" value="1"/>
</dbReference>
<comment type="catalytic activity">
    <reaction evidence="13">
        <text>N(6)-carboxybiotinyl-L-lysyl-[protein] + acetyl-CoA = N(6)-biotinyl-L-lysyl-[protein] + malonyl-CoA</text>
        <dbReference type="Rhea" id="RHEA:54728"/>
        <dbReference type="Rhea" id="RHEA-COMP:10505"/>
        <dbReference type="Rhea" id="RHEA-COMP:10506"/>
        <dbReference type="ChEBI" id="CHEBI:57288"/>
        <dbReference type="ChEBI" id="CHEBI:57384"/>
        <dbReference type="ChEBI" id="CHEBI:83144"/>
        <dbReference type="ChEBI" id="CHEBI:83145"/>
        <dbReference type="EC" id="2.1.3.15"/>
    </reaction>
</comment>
<comment type="caution">
    <text evidence="15">The sequence shown here is derived from an EMBL/GenBank/DDBJ whole genome shotgun (WGS) entry which is preliminary data.</text>
</comment>
<dbReference type="EMBL" id="RLIH01000006">
    <property type="protein sequence ID" value="RVU54838.1"/>
    <property type="molecule type" value="Genomic_DNA"/>
</dbReference>
<dbReference type="GO" id="GO:0016743">
    <property type="term" value="F:carboxyl- or carbamoyltransferase activity"/>
    <property type="evidence" value="ECO:0007669"/>
    <property type="project" value="UniProtKB-UniRule"/>
</dbReference>
<evidence type="ECO:0000313" key="16">
    <source>
        <dbReference type="Proteomes" id="UP000288812"/>
    </source>
</evidence>
<feature type="binding site" evidence="13">
    <location>
        <position position="61"/>
    </location>
    <ligand>
        <name>Zn(2+)</name>
        <dbReference type="ChEBI" id="CHEBI:29105"/>
    </ligand>
</feature>
<evidence type="ECO:0000256" key="9">
    <source>
        <dbReference type="ARBA" id="ARBA00022840"/>
    </source>
</evidence>
<comment type="subcellular location">
    <subcellularLocation>
        <location evidence="1 13">Cytoplasm</location>
    </subcellularLocation>
</comment>
<dbReference type="GO" id="GO:0008270">
    <property type="term" value="F:zinc ion binding"/>
    <property type="evidence" value="ECO:0007669"/>
    <property type="project" value="UniProtKB-UniRule"/>
</dbReference>
<evidence type="ECO:0000256" key="10">
    <source>
        <dbReference type="ARBA" id="ARBA00023098"/>
    </source>
</evidence>
<evidence type="ECO:0000259" key="14">
    <source>
        <dbReference type="PROSITE" id="PS50980"/>
    </source>
</evidence>
<sequence>MDYFKLNTDVFKKVKQLRERRDRKIVRNLVKNQIEFLQCNKCGNTILKSDLEYNQFICPKCKNHLRMPAEDRLNLIMDEGYTIIEDEDKTYNPLEFADYERKLKSAREKSELNEAVLISKGSINGNQCYCFVMDSRFLMGSMGVYVGEKISRCFELATRDGLPVISFSASGGARMQEGIFSLMQMARTTFALRNHSEEGNLYISVMTDPTTGGVTASFASLGDIIIAEPGALIGFTGRRVIEQTIKENLPEEFQSAEYLLEHGFLDDIVHRKELKEYLGLILKYHRRDYGNKVVI</sequence>
<keyword evidence="8 13" id="KW-0862">Zinc</keyword>
<dbReference type="RefSeq" id="WP_127724491.1">
    <property type="nucleotide sequence ID" value="NZ_RLIH01000006.1"/>
</dbReference>
<keyword evidence="6 13" id="KW-0863">Zinc-finger</keyword>
<comment type="function">
    <text evidence="12 13">Component of the acetyl coenzyme A carboxylase (ACC) complex. Biotin carboxylase (BC) catalyzes the carboxylation of biotin on its carrier protein (BCCP) and then the CO(2) group is transferred by the transcarboxylase to acetyl-CoA to form malonyl-CoA.</text>
</comment>
<evidence type="ECO:0000256" key="6">
    <source>
        <dbReference type="ARBA" id="ARBA00022771"/>
    </source>
</evidence>
<keyword evidence="7 13" id="KW-0276">Fatty acid metabolism</keyword>
<reference evidence="15 16" key="1">
    <citation type="submission" date="2018-11" db="EMBL/GenBank/DDBJ databases">
        <title>Genome sequencing and assembly of Anaerosphaera sp. nov., GS7-6-2.</title>
        <authorList>
            <person name="Rettenmaier R."/>
            <person name="Liebl W."/>
            <person name="Zverlov V."/>
        </authorList>
    </citation>
    <scope>NUCLEOTIDE SEQUENCE [LARGE SCALE GENOMIC DNA]</scope>
    <source>
        <strain evidence="15 16">GS7-6-2</strain>
    </source>
</reference>
<keyword evidence="5 13" id="KW-0547">Nucleotide-binding</keyword>
<comment type="subunit">
    <text evidence="13">Acetyl-CoA carboxylase is a heterohexamer composed of biotin carboxyl carrier protein (AccB), biotin carboxylase (AccC) and two subunits each of ACCase subunit alpha (AccA) and ACCase subunit beta (AccD).</text>
</comment>
<keyword evidence="4 13" id="KW-0479">Metal-binding</keyword>
<dbReference type="OrthoDB" id="9803706at2"/>
<protein>
    <recommendedName>
        <fullName evidence="13">Acetyl-coenzyme A carboxylase carboxyl transferase subunit beta</fullName>
        <shortName evidence="13">ACCase subunit beta</shortName>
        <shortName evidence="13">Acetyl-CoA carboxylase carboxyltransferase subunit beta</shortName>
        <ecNumber evidence="13">2.1.3.15</ecNumber>
    </recommendedName>
</protein>
<evidence type="ECO:0000256" key="7">
    <source>
        <dbReference type="ARBA" id="ARBA00022832"/>
    </source>
</evidence>
<feature type="domain" description="CoA carboxyltransferase N-terminal" evidence="14">
    <location>
        <begin position="35"/>
        <end position="295"/>
    </location>
</feature>
<keyword evidence="15" id="KW-0436">Ligase</keyword>
<name>A0A437S7C7_9FIRM</name>
<dbReference type="AlphaFoldDB" id="A0A437S7C7"/>
<evidence type="ECO:0000256" key="5">
    <source>
        <dbReference type="ARBA" id="ARBA00022741"/>
    </source>
</evidence>
<evidence type="ECO:0000256" key="4">
    <source>
        <dbReference type="ARBA" id="ARBA00022723"/>
    </source>
</evidence>
<keyword evidence="2 13" id="KW-0444">Lipid biosynthesis</keyword>
<evidence type="ECO:0000256" key="11">
    <source>
        <dbReference type="ARBA" id="ARBA00023160"/>
    </source>
</evidence>
<accession>A0A437S7C7</accession>
<evidence type="ECO:0000256" key="8">
    <source>
        <dbReference type="ARBA" id="ARBA00022833"/>
    </source>
</evidence>